<dbReference type="Gene3D" id="3.30.2310.20">
    <property type="entry name" value="RelE-like"/>
    <property type="match status" value="1"/>
</dbReference>
<dbReference type="PANTHER" id="PTHR38039">
    <property type="entry name" value="TOXIN YOEB"/>
    <property type="match status" value="1"/>
</dbReference>
<evidence type="ECO:0000256" key="4">
    <source>
        <dbReference type="ARBA" id="ARBA00022759"/>
    </source>
</evidence>
<dbReference type="InterPro" id="IPR035093">
    <property type="entry name" value="RelE/ParE_toxin_dom_sf"/>
</dbReference>
<comment type="similarity">
    <text evidence="1">Belongs to the YoeB family.</text>
</comment>
<dbReference type="GO" id="GO:0006401">
    <property type="term" value="P:RNA catabolic process"/>
    <property type="evidence" value="ECO:0007669"/>
    <property type="project" value="InterPro"/>
</dbReference>
<sequence>MARSIKFTDEAWKDYQDWAEDKKTLKKIHALIKDAQRAPNDGLGDPHELSGDLAGFWSRSVNKKDRLIYAFDDECISIISCKFHYGDH</sequence>
<accession>A0A1I2EQB8</accession>
<evidence type="ECO:0000313" key="7">
    <source>
        <dbReference type="EMBL" id="SFE94827.1"/>
    </source>
</evidence>
<keyword evidence="8" id="KW-1185">Reference proteome</keyword>
<keyword evidence="5" id="KW-0378">Hydrolase</keyword>
<dbReference type="Pfam" id="PF06769">
    <property type="entry name" value="YoeB_toxin"/>
    <property type="match status" value="1"/>
</dbReference>
<dbReference type="AlphaFoldDB" id="A0A1I2EQB8"/>
<evidence type="ECO:0000313" key="8">
    <source>
        <dbReference type="Proteomes" id="UP000199477"/>
    </source>
</evidence>
<dbReference type="Proteomes" id="UP000199477">
    <property type="component" value="Unassembled WGS sequence"/>
</dbReference>
<dbReference type="PANTHER" id="PTHR38039:SF1">
    <property type="entry name" value="TOXIN YOEB"/>
    <property type="match status" value="1"/>
</dbReference>
<dbReference type="SUPFAM" id="SSF143011">
    <property type="entry name" value="RelE-like"/>
    <property type="match status" value="1"/>
</dbReference>
<gene>
    <name evidence="7" type="ORF">SAMN02799615_02045</name>
</gene>
<dbReference type="GO" id="GO:0016787">
    <property type="term" value="F:hydrolase activity"/>
    <property type="evidence" value="ECO:0007669"/>
    <property type="project" value="UniProtKB-KW"/>
</dbReference>
<protein>
    <recommendedName>
        <fullName evidence="6">Putative mRNA interferase YoeB</fullName>
    </recommendedName>
</protein>
<evidence type="ECO:0000256" key="3">
    <source>
        <dbReference type="ARBA" id="ARBA00022722"/>
    </source>
</evidence>
<dbReference type="GO" id="GO:0004519">
    <property type="term" value="F:endonuclease activity"/>
    <property type="evidence" value="ECO:0007669"/>
    <property type="project" value="UniProtKB-KW"/>
</dbReference>
<reference evidence="8" key="1">
    <citation type="submission" date="2016-10" db="EMBL/GenBank/DDBJ databases">
        <authorList>
            <person name="Varghese N."/>
            <person name="Submissions S."/>
        </authorList>
    </citation>
    <scope>NUCLEOTIDE SEQUENCE [LARGE SCALE GENOMIC DNA]</scope>
    <source>
        <strain evidence="8">UNC178MFTsu3.1</strain>
    </source>
</reference>
<evidence type="ECO:0000256" key="5">
    <source>
        <dbReference type="ARBA" id="ARBA00022801"/>
    </source>
</evidence>
<name>A0A1I2EQB8_9GAMM</name>
<evidence type="ECO:0000256" key="1">
    <source>
        <dbReference type="ARBA" id="ARBA00008172"/>
    </source>
</evidence>
<keyword evidence="2" id="KW-1277">Toxin-antitoxin system</keyword>
<proteinExistence type="inferred from homology"/>
<dbReference type="EMBL" id="FONH01000005">
    <property type="protein sequence ID" value="SFE94827.1"/>
    <property type="molecule type" value="Genomic_DNA"/>
</dbReference>
<keyword evidence="4" id="KW-0255">Endonuclease</keyword>
<dbReference type="RefSeq" id="WP_026635433.1">
    <property type="nucleotide sequence ID" value="NZ_FONH01000005.1"/>
</dbReference>
<evidence type="ECO:0000256" key="2">
    <source>
        <dbReference type="ARBA" id="ARBA00022649"/>
    </source>
</evidence>
<dbReference type="NCBIfam" id="TIGR02116">
    <property type="entry name" value="toxin_Txe_YoeB"/>
    <property type="match status" value="1"/>
</dbReference>
<keyword evidence="3" id="KW-0540">Nuclease</keyword>
<dbReference type="InterPro" id="IPR009614">
    <property type="entry name" value="YoeB_toxin"/>
</dbReference>
<evidence type="ECO:0000256" key="6">
    <source>
        <dbReference type="ARBA" id="ARBA00030388"/>
    </source>
</evidence>
<organism evidence="7 8">
    <name type="scientific">Dyella marensis</name>
    <dbReference type="NCBI Taxonomy" id="500610"/>
    <lineage>
        <taxon>Bacteria</taxon>
        <taxon>Pseudomonadati</taxon>
        <taxon>Pseudomonadota</taxon>
        <taxon>Gammaproteobacteria</taxon>
        <taxon>Lysobacterales</taxon>
        <taxon>Rhodanobacteraceae</taxon>
        <taxon>Dyella</taxon>
    </lineage>
</organism>
<dbReference type="GO" id="GO:0045892">
    <property type="term" value="P:negative regulation of DNA-templated transcription"/>
    <property type="evidence" value="ECO:0007669"/>
    <property type="project" value="TreeGrafter"/>
</dbReference>